<gene>
    <name evidence="7" type="ORF">JCGZ_05914</name>
</gene>
<dbReference type="KEGG" id="jcu:105650700"/>
<keyword evidence="2" id="KW-0328">Glycosyltransferase</keyword>
<protein>
    <submittedName>
        <fullName evidence="7">Uncharacterized protein</fullName>
    </submittedName>
</protein>
<dbReference type="InterPro" id="IPR044174">
    <property type="entry name" value="BC10-like"/>
</dbReference>
<dbReference type="GO" id="GO:0016757">
    <property type="term" value="F:glycosyltransferase activity"/>
    <property type="evidence" value="ECO:0007669"/>
    <property type="project" value="UniProtKB-KW"/>
</dbReference>
<dbReference type="STRING" id="180498.A0A067JJJ3"/>
<evidence type="ECO:0000313" key="8">
    <source>
        <dbReference type="Proteomes" id="UP000027138"/>
    </source>
</evidence>
<keyword evidence="6" id="KW-0812">Transmembrane</keyword>
<dbReference type="EMBL" id="KK920209">
    <property type="protein sequence ID" value="KDP20145.1"/>
    <property type="molecule type" value="Genomic_DNA"/>
</dbReference>
<reference evidence="7 8" key="1">
    <citation type="journal article" date="2014" name="PLoS ONE">
        <title>Global Analysis of Gene Expression Profiles in Physic Nut (Jatropha curcas L.) Seedlings Exposed to Salt Stress.</title>
        <authorList>
            <person name="Zhang L."/>
            <person name="Zhang C."/>
            <person name="Wu P."/>
            <person name="Chen Y."/>
            <person name="Li M."/>
            <person name="Jiang H."/>
            <person name="Wu G."/>
        </authorList>
    </citation>
    <scope>NUCLEOTIDE SEQUENCE [LARGE SCALE GENOMIC DNA]</scope>
    <source>
        <strain evidence="8">cv. GZQX0401</strain>
        <tissue evidence="7">Young leaves</tissue>
    </source>
</reference>
<evidence type="ECO:0000256" key="4">
    <source>
        <dbReference type="ARBA" id="ARBA00023136"/>
    </source>
</evidence>
<dbReference type="OrthoDB" id="191334at2759"/>
<evidence type="ECO:0000256" key="6">
    <source>
        <dbReference type="SAM" id="Phobius"/>
    </source>
</evidence>
<dbReference type="InterPro" id="IPR003406">
    <property type="entry name" value="Glyco_trans_14"/>
</dbReference>
<keyword evidence="4 6" id="KW-0472">Membrane</keyword>
<evidence type="ECO:0000256" key="1">
    <source>
        <dbReference type="ARBA" id="ARBA00004606"/>
    </source>
</evidence>
<accession>A0A067JJJ3</accession>
<keyword evidence="6" id="KW-1133">Transmembrane helix</keyword>
<name>A0A067JJJ3_JATCU</name>
<evidence type="ECO:0000256" key="5">
    <source>
        <dbReference type="ARBA" id="ARBA00023180"/>
    </source>
</evidence>
<evidence type="ECO:0000256" key="2">
    <source>
        <dbReference type="ARBA" id="ARBA00022676"/>
    </source>
</evidence>
<sequence>MKNIDHQTKLIKGGQLHLHYLFIYFLALGCSLGFVLTVSFYLKNISFNCQFNQISIESQITISPPPPTISLFLPISNKATAGIVPEDETVSLTGLISNQTIPRTDYVLHNMADKELLWRASMVARVSEFPFKLTPKVAFLFLTKGSLPLAPLWELFFKGHEGLYSIYVHYSPSFNGTVPVDSVFYGRRIPSKETRWGEFTIVEAERRLLASALLDFSNQYFILLSESCIPLFNFSTIYNYLMGSEKSFVQSFDLRGPDGRYRYNPRMSPTIMLDQWRKGSQWFQMKRNIAIEVVSDRKYFPVFQRFCKGYCYADEHYLPTFVGIKFLKKTSNRTLTWIDWPKRGPHPSHYGRMDVTVNFLESLRNKGPCDYNGKENSICFLFARKFVPNALPRLLRFAPKLMKF</sequence>
<keyword evidence="5" id="KW-0325">Glycoprotein</keyword>
<evidence type="ECO:0000313" key="7">
    <source>
        <dbReference type="EMBL" id="KDP20145.1"/>
    </source>
</evidence>
<dbReference type="AlphaFoldDB" id="A0A067JJJ3"/>
<dbReference type="PANTHER" id="PTHR31042:SF131">
    <property type="entry name" value="CORE-2_I-BRANCHING BETA-1,6-N-ACETYLGLUCOSAMINYLTRANSFERASE FAMILY PROTEIN"/>
    <property type="match status" value="1"/>
</dbReference>
<keyword evidence="8" id="KW-1185">Reference proteome</keyword>
<dbReference type="GO" id="GO:0016020">
    <property type="term" value="C:membrane"/>
    <property type="evidence" value="ECO:0007669"/>
    <property type="project" value="UniProtKB-SubCell"/>
</dbReference>
<feature type="transmembrane region" description="Helical" evidence="6">
    <location>
        <begin position="21"/>
        <end position="42"/>
    </location>
</feature>
<keyword evidence="3" id="KW-0808">Transferase</keyword>
<proteinExistence type="predicted"/>
<comment type="subcellular location">
    <subcellularLocation>
        <location evidence="1">Membrane</location>
        <topology evidence="1">Single-pass type II membrane protein</topology>
    </subcellularLocation>
</comment>
<evidence type="ECO:0000256" key="3">
    <source>
        <dbReference type="ARBA" id="ARBA00022679"/>
    </source>
</evidence>
<dbReference type="Proteomes" id="UP000027138">
    <property type="component" value="Unassembled WGS sequence"/>
</dbReference>
<dbReference type="PROSITE" id="PS51257">
    <property type="entry name" value="PROKAR_LIPOPROTEIN"/>
    <property type="match status" value="1"/>
</dbReference>
<organism evidence="7 8">
    <name type="scientific">Jatropha curcas</name>
    <name type="common">Barbados nut</name>
    <dbReference type="NCBI Taxonomy" id="180498"/>
    <lineage>
        <taxon>Eukaryota</taxon>
        <taxon>Viridiplantae</taxon>
        <taxon>Streptophyta</taxon>
        <taxon>Embryophyta</taxon>
        <taxon>Tracheophyta</taxon>
        <taxon>Spermatophyta</taxon>
        <taxon>Magnoliopsida</taxon>
        <taxon>eudicotyledons</taxon>
        <taxon>Gunneridae</taxon>
        <taxon>Pentapetalae</taxon>
        <taxon>rosids</taxon>
        <taxon>fabids</taxon>
        <taxon>Malpighiales</taxon>
        <taxon>Euphorbiaceae</taxon>
        <taxon>Crotonoideae</taxon>
        <taxon>Jatropheae</taxon>
        <taxon>Jatropha</taxon>
    </lineage>
</organism>
<dbReference type="PANTHER" id="PTHR31042">
    <property type="entry name" value="CORE-2/I-BRANCHING BETA-1,6-N-ACETYLGLUCOSAMINYLTRANSFERASE FAMILY PROTEIN-RELATED"/>
    <property type="match status" value="1"/>
</dbReference>
<dbReference type="Pfam" id="PF02485">
    <property type="entry name" value="Branch"/>
    <property type="match status" value="1"/>
</dbReference>